<gene>
    <name evidence="3" type="ORF">Mal4_03970</name>
</gene>
<keyword evidence="4" id="KW-1185">Reference proteome</keyword>
<feature type="signal peptide" evidence="1">
    <location>
        <begin position="1"/>
        <end position="23"/>
    </location>
</feature>
<protein>
    <submittedName>
        <fullName evidence="3">PEP-CTERM motif protein</fullName>
    </submittedName>
</protein>
<sequence precursor="true">MRSLLRCTMALGVVVAMTAPAHALTFDQNVTPDILFGTAVDNGSFTVDQQGGLELGLRAKLRFDDTNQAQNIFNSNGDGTYSFVAGLPPTGFSWEPGSTSTAVWSFEWSINTDFDGSSGLNLDAYDYELAIDFDPSAGTNFMTFDPIHSVNPETGTVQWDHAIGDNSTPNGGGASISNGTSNVAGYNAAITSNNVGQNSWNMEFFDDAGGGFPFNGNARGIYEFVLTAFDKGTTNVAGSTSITVYSTPEPSSMALLGLGIVGLAGARRRQRRRDAAAASDTAAEA</sequence>
<proteinExistence type="predicted"/>
<keyword evidence="1" id="KW-0732">Signal</keyword>
<evidence type="ECO:0000256" key="1">
    <source>
        <dbReference type="SAM" id="SignalP"/>
    </source>
</evidence>
<dbReference type="NCBIfam" id="TIGR02595">
    <property type="entry name" value="PEP_CTERM"/>
    <property type="match status" value="1"/>
</dbReference>
<evidence type="ECO:0000259" key="2">
    <source>
        <dbReference type="Pfam" id="PF07589"/>
    </source>
</evidence>
<dbReference type="RefSeq" id="WP_145366816.1">
    <property type="nucleotide sequence ID" value="NZ_CP036275.1"/>
</dbReference>
<feature type="chain" id="PRO_5021773375" evidence="1">
    <location>
        <begin position="24"/>
        <end position="285"/>
    </location>
</feature>
<accession>A0A517Z0W2</accession>
<dbReference type="Proteomes" id="UP000320496">
    <property type="component" value="Chromosome"/>
</dbReference>
<dbReference type="OrthoDB" id="280680at2"/>
<dbReference type="Pfam" id="PF07589">
    <property type="entry name" value="PEP-CTERM"/>
    <property type="match status" value="1"/>
</dbReference>
<name>A0A517Z0W2_9PLAN</name>
<evidence type="ECO:0000313" key="3">
    <source>
        <dbReference type="EMBL" id="QDU36114.1"/>
    </source>
</evidence>
<evidence type="ECO:0000313" key="4">
    <source>
        <dbReference type="Proteomes" id="UP000320496"/>
    </source>
</evidence>
<dbReference type="KEGG" id="mri:Mal4_03970"/>
<organism evidence="3 4">
    <name type="scientific">Maioricimonas rarisocia</name>
    <dbReference type="NCBI Taxonomy" id="2528026"/>
    <lineage>
        <taxon>Bacteria</taxon>
        <taxon>Pseudomonadati</taxon>
        <taxon>Planctomycetota</taxon>
        <taxon>Planctomycetia</taxon>
        <taxon>Planctomycetales</taxon>
        <taxon>Planctomycetaceae</taxon>
        <taxon>Maioricimonas</taxon>
    </lineage>
</organism>
<dbReference type="EMBL" id="CP036275">
    <property type="protein sequence ID" value="QDU36114.1"/>
    <property type="molecule type" value="Genomic_DNA"/>
</dbReference>
<reference evidence="3 4" key="1">
    <citation type="submission" date="2019-02" db="EMBL/GenBank/DDBJ databases">
        <title>Deep-cultivation of Planctomycetes and their phenomic and genomic characterization uncovers novel biology.</title>
        <authorList>
            <person name="Wiegand S."/>
            <person name="Jogler M."/>
            <person name="Boedeker C."/>
            <person name="Pinto D."/>
            <person name="Vollmers J."/>
            <person name="Rivas-Marin E."/>
            <person name="Kohn T."/>
            <person name="Peeters S.H."/>
            <person name="Heuer A."/>
            <person name="Rast P."/>
            <person name="Oberbeckmann S."/>
            <person name="Bunk B."/>
            <person name="Jeske O."/>
            <person name="Meyerdierks A."/>
            <person name="Storesund J.E."/>
            <person name="Kallscheuer N."/>
            <person name="Luecker S."/>
            <person name="Lage O.M."/>
            <person name="Pohl T."/>
            <person name="Merkel B.J."/>
            <person name="Hornburger P."/>
            <person name="Mueller R.-W."/>
            <person name="Bruemmer F."/>
            <person name="Labrenz M."/>
            <person name="Spormann A.M."/>
            <person name="Op den Camp H."/>
            <person name="Overmann J."/>
            <person name="Amann R."/>
            <person name="Jetten M.S.M."/>
            <person name="Mascher T."/>
            <person name="Medema M.H."/>
            <person name="Devos D.P."/>
            <person name="Kaster A.-K."/>
            <person name="Ovreas L."/>
            <person name="Rohde M."/>
            <person name="Galperin M.Y."/>
            <person name="Jogler C."/>
        </authorList>
    </citation>
    <scope>NUCLEOTIDE SEQUENCE [LARGE SCALE GENOMIC DNA]</scope>
    <source>
        <strain evidence="3 4">Mal4</strain>
    </source>
</reference>
<dbReference type="InterPro" id="IPR013424">
    <property type="entry name" value="Ice-binding_C"/>
</dbReference>
<feature type="domain" description="Ice-binding protein C-terminal" evidence="2">
    <location>
        <begin position="246"/>
        <end position="269"/>
    </location>
</feature>
<dbReference type="AlphaFoldDB" id="A0A517Z0W2"/>